<dbReference type="PANTHER" id="PTHR30346:SF0">
    <property type="entry name" value="HCA OPERON TRANSCRIPTIONAL ACTIVATOR HCAR"/>
    <property type="match status" value="1"/>
</dbReference>
<dbReference type="Pfam" id="PF03466">
    <property type="entry name" value="LysR_substrate"/>
    <property type="match status" value="1"/>
</dbReference>
<organism evidence="6 7">
    <name type="scientific">Streptomyces antimycoticus</name>
    <dbReference type="NCBI Taxonomy" id="68175"/>
    <lineage>
        <taxon>Bacteria</taxon>
        <taxon>Bacillati</taxon>
        <taxon>Actinomycetota</taxon>
        <taxon>Actinomycetes</taxon>
        <taxon>Kitasatosporales</taxon>
        <taxon>Streptomycetaceae</taxon>
        <taxon>Streptomyces</taxon>
        <taxon>Streptomyces violaceusniger group</taxon>
    </lineage>
</organism>
<dbReference type="InterPro" id="IPR005119">
    <property type="entry name" value="LysR_subst-bd"/>
</dbReference>
<accession>A0A499UF44</accession>
<dbReference type="GO" id="GO:0003677">
    <property type="term" value="F:DNA binding"/>
    <property type="evidence" value="ECO:0007669"/>
    <property type="project" value="UniProtKB-KW"/>
</dbReference>
<name>A0A499UF44_9ACTN</name>
<dbReference type="GO" id="GO:0032993">
    <property type="term" value="C:protein-DNA complex"/>
    <property type="evidence" value="ECO:0007669"/>
    <property type="project" value="TreeGrafter"/>
</dbReference>
<dbReference type="Gene3D" id="3.40.190.10">
    <property type="entry name" value="Periplasmic binding protein-like II"/>
    <property type="match status" value="2"/>
</dbReference>
<dbReference type="AlphaFoldDB" id="A0A499UF44"/>
<keyword evidence="4" id="KW-0804">Transcription</keyword>
<dbReference type="SUPFAM" id="SSF53850">
    <property type="entry name" value="Periplasmic binding protein-like II"/>
    <property type="match status" value="1"/>
</dbReference>
<evidence type="ECO:0000256" key="2">
    <source>
        <dbReference type="ARBA" id="ARBA00023015"/>
    </source>
</evidence>
<proteinExistence type="inferred from homology"/>
<comment type="similarity">
    <text evidence="1">Belongs to the LysR transcriptional regulatory family.</text>
</comment>
<evidence type="ECO:0000313" key="7">
    <source>
        <dbReference type="Proteomes" id="UP000463951"/>
    </source>
</evidence>
<sequence>MLGDLPLAGHSAVRRTQQAALPPRLVLAVRPGTGSGLLARLLRSYDDTELELVFTHDRTKALRDGTADVALLCTGSDDLTELRTTEIMEENPLALLPREHPLAGRAAVTAAELRQDPAYQEQCPPMGLDEILDRVTVGRLITVVGSAVGERRTREVCAVPVTDLPATTLALGWLEHTARPEITAFVRAAQRIAVDHARFPVEAA</sequence>
<dbReference type="PANTHER" id="PTHR30346">
    <property type="entry name" value="TRANSCRIPTIONAL DUAL REGULATOR HCAR-RELATED"/>
    <property type="match status" value="1"/>
</dbReference>
<reference evidence="6 7" key="1">
    <citation type="journal article" date="2020" name="Int. J. Syst. Evol. Microbiol.">
        <title>Reclassification of Streptomyces castelarensis and Streptomyces sporoclivatus as later heterotypic synonyms of Streptomyces antimycoticus.</title>
        <authorList>
            <person name="Komaki H."/>
            <person name="Tamura T."/>
        </authorList>
    </citation>
    <scope>NUCLEOTIDE SEQUENCE [LARGE SCALE GENOMIC DNA]</scope>
    <source>
        <strain evidence="6 7">NBRC 100767</strain>
    </source>
</reference>
<keyword evidence="2" id="KW-0805">Transcription regulation</keyword>
<keyword evidence="3" id="KW-0238">DNA-binding</keyword>
<evidence type="ECO:0000256" key="3">
    <source>
        <dbReference type="ARBA" id="ARBA00023125"/>
    </source>
</evidence>
<protein>
    <recommendedName>
        <fullName evidence="5">LysR substrate-binding domain-containing protein</fullName>
    </recommendedName>
</protein>
<feature type="domain" description="LysR substrate-binding" evidence="5">
    <location>
        <begin position="36"/>
        <end position="118"/>
    </location>
</feature>
<dbReference type="GO" id="GO:0003700">
    <property type="term" value="F:DNA-binding transcription factor activity"/>
    <property type="evidence" value="ECO:0007669"/>
    <property type="project" value="TreeGrafter"/>
</dbReference>
<dbReference type="EMBL" id="AP019620">
    <property type="protein sequence ID" value="BBJ38018.1"/>
    <property type="molecule type" value="Genomic_DNA"/>
</dbReference>
<evidence type="ECO:0000259" key="5">
    <source>
        <dbReference type="Pfam" id="PF03466"/>
    </source>
</evidence>
<evidence type="ECO:0000313" key="6">
    <source>
        <dbReference type="EMBL" id="BBJ38018.1"/>
    </source>
</evidence>
<dbReference type="Proteomes" id="UP000463951">
    <property type="component" value="Chromosome"/>
</dbReference>
<evidence type="ECO:0000256" key="4">
    <source>
        <dbReference type="ARBA" id="ARBA00023163"/>
    </source>
</evidence>
<gene>
    <name evidence="6" type="ORF">SSPO_007360</name>
</gene>
<evidence type="ECO:0000256" key="1">
    <source>
        <dbReference type="ARBA" id="ARBA00009437"/>
    </source>
</evidence>